<feature type="compositionally biased region" description="Basic and acidic residues" evidence="1">
    <location>
        <begin position="23"/>
        <end position="38"/>
    </location>
</feature>
<organism evidence="2 3">
    <name type="scientific">Portunus trituberculatus</name>
    <name type="common">Swimming crab</name>
    <name type="synonym">Neptunus trituberculatus</name>
    <dbReference type="NCBI Taxonomy" id="210409"/>
    <lineage>
        <taxon>Eukaryota</taxon>
        <taxon>Metazoa</taxon>
        <taxon>Ecdysozoa</taxon>
        <taxon>Arthropoda</taxon>
        <taxon>Crustacea</taxon>
        <taxon>Multicrustacea</taxon>
        <taxon>Malacostraca</taxon>
        <taxon>Eumalacostraca</taxon>
        <taxon>Eucarida</taxon>
        <taxon>Decapoda</taxon>
        <taxon>Pleocyemata</taxon>
        <taxon>Brachyura</taxon>
        <taxon>Eubrachyura</taxon>
        <taxon>Portunoidea</taxon>
        <taxon>Portunidae</taxon>
        <taxon>Portuninae</taxon>
        <taxon>Portunus</taxon>
    </lineage>
</organism>
<dbReference type="AlphaFoldDB" id="A0A5B7J6F5"/>
<evidence type="ECO:0000313" key="3">
    <source>
        <dbReference type="Proteomes" id="UP000324222"/>
    </source>
</evidence>
<dbReference type="EMBL" id="VSRR010083184">
    <property type="protein sequence ID" value="MPC90093.1"/>
    <property type="molecule type" value="Genomic_DNA"/>
</dbReference>
<comment type="caution">
    <text evidence="2">The sequence shown here is derived from an EMBL/GenBank/DDBJ whole genome shotgun (WGS) entry which is preliminary data.</text>
</comment>
<dbReference type="Proteomes" id="UP000324222">
    <property type="component" value="Unassembled WGS sequence"/>
</dbReference>
<evidence type="ECO:0000256" key="1">
    <source>
        <dbReference type="SAM" id="MobiDB-lite"/>
    </source>
</evidence>
<sequence length="65" mass="7726">MRHSTLPPHLEQRCQNPINPLKARRDSGQRIPELTKNDPLRCQNLRKTAKRIIQYRRSLEVNILI</sequence>
<proteinExistence type="predicted"/>
<keyword evidence="3" id="KW-1185">Reference proteome</keyword>
<feature type="region of interest" description="Disordered" evidence="1">
    <location>
        <begin position="1"/>
        <end position="38"/>
    </location>
</feature>
<evidence type="ECO:0000313" key="2">
    <source>
        <dbReference type="EMBL" id="MPC90093.1"/>
    </source>
</evidence>
<accession>A0A5B7J6F5</accession>
<reference evidence="2 3" key="1">
    <citation type="submission" date="2019-05" db="EMBL/GenBank/DDBJ databases">
        <title>Another draft genome of Portunus trituberculatus and its Hox gene families provides insights of decapod evolution.</title>
        <authorList>
            <person name="Jeong J.-H."/>
            <person name="Song I."/>
            <person name="Kim S."/>
            <person name="Choi T."/>
            <person name="Kim D."/>
            <person name="Ryu S."/>
            <person name="Kim W."/>
        </authorList>
    </citation>
    <scope>NUCLEOTIDE SEQUENCE [LARGE SCALE GENOMIC DNA]</scope>
    <source>
        <tissue evidence="2">Muscle</tissue>
    </source>
</reference>
<gene>
    <name evidence="2" type="ORF">E2C01_085060</name>
</gene>
<name>A0A5B7J6F5_PORTR</name>
<protein>
    <submittedName>
        <fullName evidence="2">Uncharacterized protein</fullName>
    </submittedName>
</protein>